<gene>
    <name evidence="1" type="ORF">UV73_C0008G0035</name>
</gene>
<dbReference type="EMBL" id="LCFP01000008">
    <property type="protein sequence ID" value="KKS97515.1"/>
    <property type="molecule type" value="Genomic_DNA"/>
</dbReference>
<comment type="caution">
    <text evidence="1">The sequence shown here is derived from an EMBL/GenBank/DDBJ whole genome shotgun (WGS) entry which is preliminary data.</text>
</comment>
<dbReference type="STRING" id="1618443.UV73_C0008G0035"/>
<proteinExistence type="predicted"/>
<sequence>MKIISEKITLQKKRLARRWFKFSLIEQMANIGSEVERAIKWKEKGKAEIAEAAFFRALELLDLTINGVGRDEAKLKELCRAKEFFCDFFIGKNQYYQTKEMWQKYFYHFTYAARLHR</sequence>
<reference evidence="1 2" key="1">
    <citation type="journal article" date="2015" name="Nature">
        <title>rRNA introns, odd ribosomes, and small enigmatic genomes across a large radiation of phyla.</title>
        <authorList>
            <person name="Brown C.T."/>
            <person name="Hug L.A."/>
            <person name="Thomas B.C."/>
            <person name="Sharon I."/>
            <person name="Castelle C.J."/>
            <person name="Singh A."/>
            <person name="Wilkins M.J."/>
            <person name="Williams K.H."/>
            <person name="Banfield J.F."/>
        </authorList>
    </citation>
    <scope>NUCLEOTIDE SEQUENCE [LARGE SCALE GENOMIC DNA]</scope>
</reference>
<name>A0A0G1DI50_9BACT</name>
<organism evidence="1 2">
    <name type="scientific">Candidatus Gottesmanbacteria bacterium GW2011_GWA2_43_14</name>
    <dbReference type="NCBI Taxonomy" id="1618443"/>
    <lineage>
        <taxon>Bacteria</taxon>
        <taxon>Candidatus Gottesmaniibacteriota</taxon>
    </lineage>
</organism>
<protein>
    <submittedName>
        <fullName evidence="1">Uncharacterized protein</fullName>
    </submittedName>
</protein>
<evidence type="ECO:0000313" key="2">
    <source>
        <dbReference type="Proteomes" id="UP000034894"/>
    </source>
</evidence>
<evidence type="ECO:0000313" key="1">
    <source>
        <dbReference type="EMBL" id="KKS97515.1"/>
    </source>
</evidence>
<dbReference type="AlphaFoldDB" id="A0A0G1DI50"/>
<dbReference type="Proteomes" id="UP000034894">
    <property type="component" value="Unassembled WGS sequence"/>
</dbReference>
<accession>A0A0G1DI50</accession>